<name>A0A6C0AWP5_9ZZZZ</name>
<dbReference type="InterPro" id="IPR018247">
    <property type="entry name" value="EF_Hand_1_Ca_BS"/>
</dbReference>
<evidence type="ECO:0008006" key="2">
    <source>
        <dbReference type="Google" id="ProtNLM"/>
    </source>
</evidence>
<dbReference type="EMBL" id="MN738764">
    <property type="protein sequence ID" value="QHS83780.1"/>
    <property type="molecule type" value="Genomic_DNA"/>
</dbReference>
<evidence type="ECO:0000313" key="1">
    <source>
        <dbReference type="EMBL" id="QHS83780.1"/>
    </source>
</evidence>
<organism evidence="1">
    <name type="scientific">viral metagenome</name>
    <dbReference type="NCBI Taxonomy" id="1070528"/>
    <lineage>
        <taxon>unclassified sequences</taxon>
        <taxon>metagenomes</taxon>
        <taxon>organismal metagenomes</taxon>
    </lineage>
</organism>
<dbReference type="PROSITE" id="PS00018">
    <property type="entry name" value="EF_HAND_1"/>
    <property type="match status" value="1"/>
</dbReference>
<accession>A0A6C0AWP5</accession>
<proteinExistence type="predicted"/>
<protein>
    <recommendedName>
        <fullName evidence="2">EF-hand domain-containing protein</fullName>
    </recommendedName>
</protein>
<dbReference type="AlphaFoldDB" id="A0A6C0AWP5"/>
<reference evidence="1" key="1">
    <citation type="journal article" date="2020" name="Nature">
        <title>Giant virus diversity and host interactions through global metagenomics.</title>
        <authorList>
            <person name="Schulz F."/>
            <person name="Roux S."/>
            <person name="Paez-Espino D."/>
            <person name="Jungbluth S."/>
            <person name="Walsh D.A."/>
            <person name="Denef V.J."/>
            <person name="McMahon K.D."/>
            <person name="Konstantinidis K.T."/>
            <person name="Eloe-Fadrosh E.A."/>
            <person name="Kyrpides N.C."/>
            <person name="Woyke T."/>
        </authorList>
    </citation>
    <scope>NUCLEOTIDE SEQUENCE</scope>
    <source>
        <strain evidence="1">GVMAG-S-ERX555961-36</strain>
    </source>
</reference>
<sequence length="285" mass="31844">MVSVDLLHLLNLSDFNDNGIIDIGDLSTMYHNIQGTDGYINPSEPEPEQVSSFNLVPLTEILDVDPASLALTPQIGQSQVVNSDLFVISSAHKRCIDVSSSNNGTSFRTIAVPGGAVTASPDRAYYKLALENECIIKWDFDANSDYLEVGLVDIDPLQLDGWTDYTSSLHKVFCASGNHNNEIVGWQCHSVLEERMYYEKEEGCERKPDLLPNFKSSNKGSRQLEISIDSFGNRYATLTNLDTNNSWIWTNRDGTPRNIEYSGKWYLYISIGSKTNTISNLEIIK</sequence>